<dbReference type="Proteomes" id="UP000185544">
    <property type="component" value="Chromosome"/>
</dbReference>
<dbReference type="EMBL" id="CP016908">
    <property type="protein sequence ID" value="APR99624.1"/>
    <property type="molecule type" value="Genomic_DNA"/>
</dbReference>
<dbReference type="KEGG" id="pabo:BCY86_02235"/>
<dbReference type="SUPFAM" id="SSF52047">
    <property type="entry name" value="RNI-like"/>
    <property type="match status" value="1"/>
</dbReference>
<accession>A0A1L6MVW7</accession>
<name>A0A1L6MVW7_9BACT</name>
<gene>
    <name evidence="1" type="ORF">BCY86_02235</name>
</gene>
<evidence type="ECO:0000313" key="2">
    <source>
        <dbReference type="Proteomes" id="UP000185544"/>
    </source>
</evidence>
<sequence>MNTEVNHVGLEYLKKLNLRVLTLDNLRLEQSVLSTGGMGHLLAYCPNRISITFCSYGFAEEIIPYILQFCPNLTSLWIAGNWT</sequence>
<reference evidence="1 2" key="1">
    <citation type="submission" date="2016-08" db="EMBL/GenBank/DDBJ databases">
        <title>Identification and validation of antigenic proteins from Pajaroellobacter abortibovis using de-novo genome sequence assembly and reverse vaccinology.</title>
        <authorList>
            <person name="Welly B.T."/>
            <person name="Miller M.R."/>
            <person name="Stott J.L."/>
            <person name="Blanchard M.T."/>
            <person name="Islas-Trejo A.D."/>
            <person name="O'Rourke S.M."/>
            <person name="Young A.E."/>
            <person name="Medrano J.F."/>
            <person name="Van Eenennaam A.L."/>
        </authorList>
    </citation>
    <scope>NUCLEOTIDE SEQUENCE [LARGE SCALE GENOMIC DNA]</scope>
    <source>
        <strain evidence="1 2">BTF92-0548A/99-0131</strain>
    </source>
</reference>
<proteinExistence type="predicted"/>
<organism evidence="1 2">
    <name type="scientific">Pajaroellobacter abortibovis</name>
    <dbReference type="NCBI Taxonomy" id="1882918"/>
    <lineage>
        <taxon>Bacteria</taxon>
        <taxon>Pseudomonadati</taxon>
        <taxon>Myxococcota</taxon>
        <taxon>Polyangia</taxon>
        <taxon>Polyangiales</taxon>
        <taxon>Polyangiaceae</taxon>
    </lineage>
</organism>
<dbReference type="InterPro" id="IPR032675">
    <property type="entry name" value="LRR_dom_sf"/>
</dbReference>
<dbReference type="AlphaFoldDB" id="A0A1L6MVW7"/>
<dbReference type="Gene3D" id="3.80.10.10">
    <property type="entry name" value="Ribonuclease Inhibitor"/>
    <property type="match status" value="1"/>
</dbReference>
<protein>
    <submittedName>
        <fullName evidence="1">Uncharacterized protein</fullName>
    </submittedName>
</protein>
<keyword evidence="2" id="KW-1185">Reference proteome</keyword>
<evidence type="ECO:0000313" key="1">
    <source>
        <dbReference type="EMBL" id="APR99624.1"/>
    </source>
</evidence>